<dbReference type="RefSeq" id="WP_066922009.1">
    <property type="nucleotide sequence ID" value="NZ_CP011971.1"/>
</dbReference>
<evidence type="ECO:0000313" key="2">
    <source>
        <dbReference type="Proteomes" id="UP000070250"/>
    </source>
</evidence>
<sequence>MNNVTHAACFSGPRTNPNRWFAALALAGAFAFSFALPGVASAGEGGFRHNVLMRGQVLETQDDTLVVCVGKADGAQVDQVLDVIRHKRRNRGPRDIGPRFRREAVGQVRITGLFDDHYADAEVISGTPKVNDIVELIRP</sequence>
<keyword evidence="2" id="KW-1185">Reference proteome</keyword>
<dbReference type="Proteomes" id="UP000070250">
    <property type="component" value="Chromosome"/>
</dbReference>
<dbReference type="OrthoDB" id="7188564at2"/>
<reference evidence="1 2" key="1">
    <citation type="submission" date="2015-06" db="EMBL/GenBank/DDBJ databases">
        <title>A Comprehensive Approach to Explore the Metabolic and Phylogenetic Diversity of Bacterial Steroid Degradation in the Environment: Testosterone as an Example.</title>
        <authorList>
            <person name="Yang F.-C."/>
            <person name="Chen Y.-L."/>
            <person name="Yu C.-P."/>
            <person name="Tang S.-L."/>
            <person name="Wang P.-H."/>
            <person name="Ismail W."/>
            <person name="Wang C.-H."/>
            <person name="Yang C.-Y."/>
            <person name="Chiang Y.-R."/>
        </authorList>
    </citation>
    <scope>NUCLEOTIDE SEQUENCE [LARGE SCALE GENOMIC DNA]</scope>
    <source>
        <strain evidence="1 2">DSM 18526</strain>
    </source>
</reference>
<evidence type="ECO:0000313" key="1">
    <source>
        <dbReference type="EMBL" id="AMN48111.1"/>
    </source>
</evidence>
<accession>A0A127FE68</accession>
<dbReference type="STRING" id="465721.ACG33_13575"/>
<dbReference type="EMBL" id="CP011971">
    <property type="protein sequence ID" value="AMN48111.1"/>
    <property type="molecule type" value="Genomic_DNA"/>
</dbReference>
<proteinExistence type="predicted"/>
<name>A0A127FE68_STEDE</name>
<dbReference type="AlphaFoldDB" id="A0A127FE68"/>
<dbReference type="KEGG" id="sdf:ACG33_13575"/>
<organism evidence="1 2">
    <name type="scientific">Steroidobacter denitrificans</name>
    <dbReference type="NCBI Taxonomy" id="465721"/>
    <lineage>
        <taxon>Bacteria</taxon>
        <taxon>Pseudomonadati</taxon>
        <taxon>Pseudomonadota</taxon>
        <taxon>Gammaproteobacteria</taxon>
        <taxon>Steroidobacterales</taxon>
        <taxon>Steroidobacteraceae</taxon>
        <taxon>Steroidobacter</taxon>
    </lineage>
</organism>
<protein>
    <submittedName>
        <fullName evidence="1">Uncharacterized protein</fullName>
    </submittedName>
</protein>
<gene>
    <name evidence="1" type="ORF">ACG33_13575</name>
</gene>